<dbReference type="OrthoDB" id="8535306at2"/>
<keyword evidence="1" id="KW-0732">Signal</keyword>
<evidence type="ECO:0008006" key="4">
    <source>
        <dbReference type="Google" id="ProtNLM"/>
    </source>
</evidence>
<evidence type="ECO:0000256" key="1">
    <source>
        <dbReference type="SAM" id="SignalP"/>
    </source>
</evidence>
<name>A0A8B6X387_9BURK</name>
<dbReference type="Proteomes" id="UP000675920">
    <property type="component" value="Unplaced"/>
</dbReference>
<dbReference type="RefSeq" id="WP_028311134.1">
    <property type="nucleotide sequence ID" value="NZ_AXWS01000008.1"/>
</dbReference>
<organism evidence="2 3">
    <name type="scientific">Derxia gummosa DSM 723</name>
    <dbReference type="NCBI Taxonomy" id="1121388"/>
    <lineage>
        <taxon>Bacteria</taxon>
        <taxon>Pseudomonadati</taxon>
        <taxon>Pseudomonadota</taxon>
        <taxon>Betaproteobacteria</taxon>
        <taxon>Burkholderiales</taxon>
        <taxon>Alcaligenaceae</taxon>
        <taxon>Derxia</taxon>
    </lineage>
</organism>
<evidence type="ECO:0000313" key="3">
    <source>
        <dbReference type="RefSeq" id="WP_028311134.1"/>
    </source>
</evidence>
<evidence type="ECO:0000313" key="2">
    <source>
        <dbReference type="Proteomes" id="UP000675920"/>
    </source>
</evidence>
<sequence length="302" mass="32900">MARLRPATPVAARLARLAAATTLLLCARPAPAAELLWRSTDPRPYGHQLGDLVTRDIDIDLPPGATLDPDSLPKPARANRWFDLRAIERSQPGAGREHLRLTWQVTGVRDVASYVDLPALDLRLRTPDGERALYVDGRRIAVAPVAPPDSEPELLDDAPARFVDTRPARLQTLAAASLLLLIATGWLFRRHVWPLLRPSRRPFALALRELRHQQRKGASLAAACATLHAAFNASAGRVLLADGLADFLREQPAYAPAAGPIAAFYAESQLLLFAGRAPDDPVATRAALLALARRLRDLERAA</sequence>
<feature type="chain" id="PRO_5034387513" description="MxaA protein" evidence="1">
    <location>
        <begin position="33"/>
        <end position="302"/>
    </location>
</feature>
<feature type="signal peptide" evidence="1">
    <location>
        <begin position="1"/>
        <end position="32"/>
    </location>
</feature>
<protein>
    <recommendedName>
        <fullName evidence="4">MxaA protein</fullName>
    </recommendedName>
</protein>
<reference evidence="3" key="1">
    <citation type="submission" date="2025-08" db="UniProtKB">
        <authorList>
            <consortium name="RefSeq"/>
        </authorList>
    </citation>
    <scope>IDENTIFICATION</scope>
</reference>
<dbReference type="AlphaFoldDB" id="A0A8B6X387"/>
<accession>A0A8B6X387</accession>
<proteinExistence type="predicted"/>
<keyword evidence="2" id="KW-1185">Reference proteome</keyword>